<accession>A0A0N0ZXR2</accession>
<dbReference type="OrthoDB" id="1260480at2"/>
<dbReference type="Proteomes" id="UP000037953">
    <property type="component" value="Unassembled WGS sequence"/>
</dbReference>
<organism evidence="1 2">
    <name type="scientific">Chryseobacterium indologenes</name>
    <name type="common">Flavobacterium indologenes</name>
    <dbReference type="NCBI Taxonomy" id="253"/>
    <lineage>
        <taxon>Bacteria</taxon>
        <taxon>Pseudomonadati</taxon>
        <taxon>Bacteroidota</taxon>
        <taxon>Flavobacteriia</taxon>
        <taxon>Flavobacteriales</taxon>
        <taxon>Weeksellaceae</taxon>
        <taxon>Chryseobacterium group</taxon>
        <taxon>Chryseobacterium</taxon>
    </lineage>
</organism>
<dbReference type="AlphaFoldDB" id="A0A0N0ZXR2"/>
<proteinExistence type="predicted"/>
<gene>
    <name evidence="1" type="ORF">AOB46_01660</name>
</gene>
<dbReference type="EMBL" id="LJOD01000001">
    <property type="protein sequence ID" value="KPE52739.1"/>
    <property type="molecule type" value="Genomic_DNA"/>
</dbReference>
<sequence length="102" mass="12240">MMKRPDYQKIYFDYIQTKSPEKMKQCEFFFQKNVVTSLDVIKINTIIFGYEKDSLKNRSFSAPDITYILAYQKKNKLNNKQLATHFKLSRNTVAKWKKIFIV</sequence>
<reference evidence="1 2" key="1">
    <citation type="journal article" date="2015" name="Genom Data">
        <title>Draft genome sequence of a multidrug-resistant Chryseobacterium indologenes isolate from Malaysia.</title>
        <authorList>
            <person name="Yu C.Y."/>
            <person name="Ang G.Y."/>
            <person name="Cheng H.J."/>
            <person name="Cheong Y.M."/>
            <person name="Yin W.F."/>
            <person name="Chan K.G."/>
        </authorList>
    </citation>
    <scope>NUCLEOTIDE SEQUENCE [LARGE SCALE GENOMIC DNA]</scope>
    <source>
        <strain evidence="1 2">CI_885</strain>
    </source>
</reference>
<name>A0A0N0ZXR2_CHRID</name>
<dbReference type="PATRIC" id="fig|253.9.peg.350"/>
<reference evidence="2" key="2">
    <citation type="submission" date="2015-09" db="EMBL/GenBank/DDBJ databases">
        <title>Draft genome sequence of a multidrug-resistant Chryseobacterium indologenes isolate from Malaysia.</title>
        <authorList>
            <person name="Yu C.Y."/>
            <person name="Ang G.Y."/>
            <person name="Chan K.-G."/>
        </authorList>
    </citation>
    <scope>NUCLEOTIDE SEQUENCE [LARGE SCALE GENOMIC DNA]</scope>
    <source>
        <strain evidence="2">CI_885</strain>
    </source>
</reference>
<dbReference type="RefSeq" id="WP_062696301.1">
    <property type="nucleotide sequence ID" value="NZ_LJOD01000001.1"/>
</dbReference>
<evidence type="ECO:0000313" key="1">
    <source>
        <dbReference type="EMBL" id="KPE52739.1"/>
    </source>
</evidence>
<protein>
    <recommendedName>
        <fullName evidence="3">Helix-turn-helix domain-containing protein</fullName>
    </recommendedName>
</protein>
<comment type="caution">
    <text evidence="1">The sequence shown here is derived from an EMBL/GenBank/DDBJ whole genome shotgun (WGS) entry which is preliminary data.</text>
</comment>
<evidence type="ECO:0008006" key="3">
    <source>
        <dbReference type="Google" id="ProtNLM"/>
    </source>
</evidence>
<evidence type="ECO:0000313" key="2">
    <source>
        <dbReference type="Proteomes" id="UP000037953"/>
    </source>
</evidence>